<dbReference type="Proteomes" id="UP000190669">
    <property type="component" value="Unassembled WGS sequence"/>
</dbReference>
<evidence type="ECO:0000313" key="5">
    <source>
        <dbReference type="EMBL" id="SQA91817.1"/>
    </source>
</evidence>
<dbReference type="EMBL" id="UAVR01000017">
    <property type="protein sequence ID" value="SQA91817.1"/>
    <property type="molecule type" value="Genomic_DNA"/>
</dbReference>
<proteinExistence type="predicted"/>
<reference evidence="4 6" key="1">
    <citation type="submission" date="2017-02" db="EMBL/GenBank/DDBJ databases">
        <authorList>
            <person name="Varghese N."/>
            <person name="Submissions S."/>
        </authorList>
    </citation>
    <scope>NUCLEOTIDE SEQUENCE [LARGE SCALE GENOMIC DNA]</scope>
    <source>
        <strain evidence="4 6">DSM 16775</strain>
    </source>
</reference>
<keyword evidence="6" id="KW-1185">Reference proteome</keyword>
<dbReference type="SUPFAM" id="SSF52172">
    <property type="entry name" value="CheY-like"/>
    <property type="match status" value="1"/>
</dbReference>
<protein>
    <submittedName>
        <fullName evidence="5">Response regulator ArlR</fullName>
    </submittedName>
    <submittedName>
        <fullName evidence="4">Response regulator receiver domain-containing protein</fullName>
    </submittedName>
</protein>
<reference evidence="5 7" key="2">
    <citation type="submission" date="2018-06" db="EMBL/GenBank/DDBJ databases">
        <authorList>
            <consortium name="Pathogen Informatics"/>
            <person name="Doyle S."/>
        </authorList>
    </citation>
    <scope>NUCLEOTIDE SEQUENCE [LARGE SCALE GENOMIC DNA]</scope>
    <source>
        <strain evidence="5 7">NCTC11212</strain>
    </source>
</reference>
<evidence type="ECO:0000313" key="4">
    <source>
        <dbReference type="EMBL" id="SKC06922.1"/>
    </source>
</evidence>
<gene>
    <name evidence="5" type="primary">arlR_3</name>
    <name evidence="5" type="ORF">NCTC11212_03454</name>
    <name evidence="4" type="ORF">SAMN05421800_12621</name>
</gene>
<evidence type="ECO:0000256" key="1">
    <source>
        <dbReference type="ARBA" id="ARBA00022553"/>
    </source>
</evidence>
<accession>A0AAX2IPT8</accession>
<dbReference type="PANTHER" id="PTHR44591:SF3">
    <property type="entry name" value="RESPONSE REGULATORY DOMAIN-CONTAINING PROTEIN"/>
    <property type="match status" value="1"/>
</dbReference>
<dbReference type="RefSeq" id="WP_079466838.1">
    <property type="nucleotide sequence ID" value="NZ_CP033934.1"/>
</dbReference>
<dbReference type="InterPro" id="IPR011006">
    <property type="entry name" value="CheY-like_superfamily"/>
</dbReference>
<dbReference type="KEGG" id="cbp:EB354_05080"/>
<evidence type="ECO:0000313" key="7">
    <source>
        <dbReference type="Proteomes" id="UP000251937"/>
    </source>
</evidence>
<evidence type="ECO:0000259" key="3">
    <source>
        <dbReference type="PROSITE" id="PS50110"/>
    </source>
</evidence>
<dbReference type="PROSITE" id="PS50110">
    <property type="entry name" value="RESPONSE_REGULATORY"/>
    <property type="match status" value="1"/>
</dbReference>
<evidence type="ECO:0000256" key="2">
    <source>
        <dbReference type="PROSITE-ProRule" id="PRU00169"/>
    </source>
</evidence>
<dbReference type="Gene3D" id="3.40.50.2300">
    <property type="match status" value="1"/>
</dbReference>
<dbReference type="InterPro" id="IPR050595">
    <property type="entry name" value="Bact_response_regulator"/>
</dbReference>
<dbReference type="SMART" id="SM00448">
    <property type="entry name" value="REC"/>
    <property type="match status" value="1"/>
</dbReference>
<feature type="domain" description="Response regulatory" evidence="3">
    <location>
        <begin position="3"/>
        <end position="117"/>
    </location>
</feature>
<feature type="modified residue" description="4-aspartylphosphate" evidence="2">
    <location>
        <position position="52"/>
    </location>
</feature>
<dbReference type="Pfam" id="PF00072">
    <property type="entry name" value="Response_reg"/>
    <property type="match status" value="1"/>
</dbReference>
<dbReference type="PANTHER" id="PTHR44591">
    <property type="entry name" value="STRESS RESPONSE REGULATOR PROTEIN 1"/>
    <property type="match status" value="1"/>
</dbReference>
<comment type="caution">
    <text evidence="5">The sequence shown here is derived from an EMBL/GenBank/DDBJ whole genome shotgun (WGS) entry which is preliminary data.</text>
</comment>
<organism evidence="5 7">
    <name type="scientific">Chryseobacterium balustinum</name>
    <dbReference type="NCBI Taxonomy" id="246"/>
    <lineage>
        <taxon>Bacteria</taxon>
        <taxon>Pseudomonadati</taxon>
        <taxon>Bacteroidota</taxon>
        <taxon>Flavobacteriia</taxon>
        <taxon>Flavobacteriales</taxon>
        <taxon>Weeksellaceae</taxon>
        <taxon>Chryseobacterium group</taxon>
        <taxon>Chryseobacterium</taxon>
    </lineage>
</organism>
<dbReference type="InterPro" id="IPR001789">
    <property type="entry name" value="Sig_transdc_resp-reg_receiver"/>
</dbReference>
<dbReference type="GO" id="GO:0000160">
    <property type="term" value="P:phosphorelay signal transduction system"/>
    <property type="evidence" value="ECO:0007669"/>
    <property type="project" value="InterPro"/>
</dbReference>
<dbReference type="AlphaFoldDB" id="A0AAX2IPT8"/>
<dbReference type="EMBL" id="FUZE01000026">
    <property type="protein sequence ID" value="SKC06922.1"/>
    <property type="molecule type" value="Genomic_DNA"/>
</dbReference>
<name>A0AAX2IPT8_9FLAO</name>
<dbReference type="Proteomes" id="UP000251937">
    <property type="component" value="Unassembled WGS sequence"/>
</dbReference>
<evidence type="ECO:0000313" key="6">
    <source>
        <dbReference type="Proteomes" id="UP000190669"/>
    </source>
</evidence>
<sequence>MRKIFLVEDDQAIREVSVMVLTSENYDVQSFSTVSTFTERDINVTSDLYMFDVMLPYGSGIDLCEEIKNDVENKDIPIIIMSAHATLDHICQSCQPDDFIPKPFDIDNLLLKVQKIIENK</sequence>
<keyword evidence="1 2" id="KW-0597">Phosphoprotein</keyword>